<reference evidence="1" key="1">
    <citation type="submission" date="2020-08" db="EMBL/GenBank/DDBJ databases">
        <title>Genome public.</title>
        <authorList>
            <person name="Liu C."/>
            <person name="Sun Q."/>
        </authorList>
    </citation>
    <scope>NUCLEOTIDE SEQUENCE</scope>
    <source>
        <strain evidence="1">BX7</strain>
    </source>
</reference>
<name>A0A926HUH0_9FIRM</name>
<comment type="caution">
    <text evidence="1">The sequence shown here is derived from an EMBL/GenBank/DDBJ whole genome shotgun (WGS) entry which is preliminary data.</text>
</comment>
<evidence type="ECO:0000313" key="1">
    <source>
        <dbReference type="EMBL" id="MBC8536283.1"/>
    </source>
</evidence>
<dbReference type="RefSeq" id="WP_249300041.1">
    <property type="nucleotide sequence ID" value="NZ_JACRSP010000002.1"/>
</dbReference>
<dbReference type="EMBL" id="JACRSP010000002">
    <property type="protein sequence ID" value="MBC8536283.1"/>
    <property type="molecule type" value="Genomic_DNA"/>
</dbReference>
<accession>A0A926HUH0</accession>
<keyword evidence="2" id="KW-1185">Reference proteome</keyword>
<evidence type="ECO:0000313" key="2">
    <source>
        <dbReference type="Proteomes" id="UP000620366"/>
    </source>
</evidence>
<organism evidence="1 2">
    <name type="scientific">Feifania hominis</name>
    <dbReference type="NCBI Taxonomy" id="2763660"/>
    <lineage>
        <taxon>Bacteria</taxon>
        <taxon>Bacillati</taxon>
        <taxon>Bacillota</taxon>
        <taxon>Clostridia</taxon>
        <taxon>Eubacteriales</taxon>
        <taxon>Feifaniaceae</taxon>
        <taxon>Feifania</taxon>
    </lineage>
</organism>
<gene>
    <name evidence="1" type="ORF">H8695_06195</name>
</gene>
<dbReference type="Proteomes" id="UP000620366">
    <property type="component" value="Unassembled WGS sequence"/>
</dbReference>
<protein>
    <submittedName>
        <fullName evidence="1">Uncharacterized protein</fullName>
    </submittedName>
</protein>
<proteinExistence type="predicted"/>
<dbReference type="AlphaFoldDB" id="A0A926HUH0"/>
<sequence length="265" mass="29819">MGKSKLYERRFVAFLDILGFRGLVNDPSRHVFFAGFFAAINKFCDMDLRGIHLTDLAVTSISDSIVISVPRRRSSCFHKLTSVVKVLTSMALKEGILLRGAIAEGELYHRDNIVFGPALVEAYELQENCAIYPRCIVRPEVLASGLATYRGKWVQFEYEDFRKDADGFYYVDYLPGTFKMCGARGDILRSHDSGDGLCGIEDVRELIAGANPSGDRVRAKYEWLRSYYNDTVSELGEKQKCDFSKLLLTDEECGDPAVRFGQSDV</sequence>